<dbReference type="EMBL" id="CAMKVN010001587">
    <property type="protein sequence ID" value="CAI2176964.1"/>
    <property type="molecule type" value="Genomic_DNA"/>
</dbReference>
<dbReference type="OrthoDB" id="2322026at2759"/>
<comment type="caution">
    <text evidence="1">The sequence shown here is derived from an EMBL/GenBank/DDBJ whole genome shotgun (WGS) entry which is preliminary data.</text>
</comment>
<keyword evidence="2" id="KW-1185">Reference proteome</keyword>
<dbReference type="AlphaFoldDB" id="A0A9W4WPC1"/>
<gene>
    <name evidence="1" type="ORF">FWILDA_LOCUS7848</name>
</gene>
<feature type="non-terminal residue" evidence="1">
    <location>
        <position position="279"/>
    </location>
</feature>
<dbReference type="Proteomes" id="UP001153678">
    <property type="component" value="Unassembled WGS sequence"/>
</dbReference>
<evidence type="ECO:0000313" key="2">
    <source>
        <dbReference type="Proteomes" id="UP001153678"/>
    </source>
</evidence>
<proteinExistence type="predicted"/>
<protein>
    <submittedName>
        <fullName evidence="1">8740_t:CDS:1</fullName>
    </submittedName>
</protein>
<accession>A0A9W4WPC1</accession>
<reference evidence="1" key="1">
    <citation type="submission" date="2022-08" db="EMBL/GenBank/DDBJ databases">
        <authorList>
            <person name="Kallberg Y."/>
            <person name="Tangrot J."/>
            <person name="Rosling A."/>
        </authorList>
    </citation>
    <scope>NUCLEOTIDE SEQUENCE</scope>
    <source>
        <strain evidence="1">Wild A</strain>
    </source>
</reference>
<evidence type="ECO:0000313" key="1">
    <source>
        <dbReference type="EMBL" id="CAI2176964.1"/>
    </source>
</evidence>
<sequence length="279" mass="32888">EEFDIKNEEWTLRKCKHLLRFVQENKDETQLKKEPGDGDHWFLPTYLGNDSENYKWNLENLDNIFVAICRFLQSYYPDISRLNLDTRHNEKISEWSVEFEKYIQNKQKKKEAKLQDKFIKEINDKWLPGFRYLYNFEYDNGDHKGDLIFANNDGFFVTVETKRVGISKKHVVNNTTKVKAQSNKYRKLLMDKTKNDSDVITVLGVCFIDKPSDGKKWFPLEIDNQIWSAISNIHKLNNQSPDSETKSIVQTIGKDTFMELSQEADSDNDITDVLENTHL</sequence>
<organism evidence="1 2">
    <name type="scientific">Funneliformis geosporum</name>
    <dbReference type="NCBI Taxonomy" id="1117311"/>
    <lineage>
        <taxon>Eukaryota</taxon>
        <taxon>Fungi</taxon>
        <taxon>Fungi incertae sedis</taxon>
        <taxon>Mucoromycota</taxon>
        <taxon>Glomeromycotina</taxon>
        <taxon>Glomeromycetes</taxon>
        <taxon>Glomerales</taxon>
        <taxon>Glomeraceae</taxon>
        <taxon>Funneliformis</taxon>
    </lineage>
</organism>
<name>A0A9W4WPC1_9GLOM</name>